<dbReference type="InterPro" id="IPR026444">
    <property type="entry name" value="Secre_tail"/>
</dbReference>
<feature type="signal peptide" evidence="2">
    <location>
        <begin position="1"/>
        <end position="21"/>
    </location>
</feature>
<gene>
    <name evidence="4" type="ORF">TJEJU_0682</name>
</gene>
<dbReference type="InterPro" id="IPR011990">
    <property type="entry name" value="TPR-like_helical_dom_sf"/>
</dbReference>
<organism evidence="4 5">
    <name type="scientific">Tenacibaculum jejuense</name>
    <dbReference type="NCBI Taxonomy" id="584609"/>
    <lineage>
        <taxon>Bacteria</taxon>
        <taxon>Pseudomonadati</taxon>
        <taxon>Bacteroidota</taxon>
        <taxon>Flavobacteriia</taxon>
        <taxon>Flavobacteriales</taxon>
        <taxon>Flavobacteriaceae</taxon>
        <taxon>Tenacibaculum</taxon>
    </lineage>
</organism>
<dbReference type="KEGG" id="tje:TJEJU_0682"/>
<evidence type="ECO:0000259" key="3">
    <source>
        <dbReference type="Pfam" id="PF18962"/>
    </source>
</evidence>
<reference evidence="4 5" key="1">
    <citation type="submission" date="2017-07" db="EMBL/GenBank/DDBJ databases">
        <authorList>
            <person name="Sun Z.S."/>
            <person name="Albrecht U."/>
            <person name="Echele G."/>
            <person name="Lee C.C."/>
        </authorList>
    </citation>
    <scope>NUCLEOTIDE SEQUENCE [LARGE SCALE GENOMIC DNA]</scope>
    <source>
        <strain evidence="5">type strain: KCTC 22618</strain>
    </source>
</reference>
<dbReference type="Pfam" id="PF08238">
    <property type="entry name" value="Sel1"/>
    <property type="match status" value="4"/>
</dbReference>
<dbReference type="NCBIfam" id="TIGR04183">
    <property type="entry name" value="Por_Secre_tail"/>
    <property type="match status" value="1"/>
</dbReference>
<evidence type="ECO:0000313" key="4">
    <source>
        <dbReference type="EMBL" id="SNR14458.1"/>
    </source>
</evidence>
<dbReference type="RefSeq" id="WP_095069426.1">
    <property type="nucleotide sequence ID" value="NZ_LT899436.1"/>
</dbReference>
<dbReference type="Pfam" id="PF18962">
    <property type="entry name" value="Por_Secre_tail"/>
    <property type="match status" value="1"/>
</dbReference>
<dbReference type="SUPFAM" id="SSF81901">
    <property type="entry name" value="HCP-like"/>
    <property type="match status" value="1"/>
</dbReference>
<dbReference type="EMBL" id="LT899436">
    <property type="protein sequence ID" value="SNR14458.1"/>
    <property type="molecule type" value="Genomic_DNA"/>
</dbReference>
<dbReference type="Gene3D" id="1.25.40.10">
    <property type="entry name" value="Tetratricopeptide repeat domain"/>
    <property type="match status" value="1"/>
</dbReference>
<feature type="domain" description="Secretion system C-terminal sorting" evidence="3">
    <location>
        <begin position="395"/>
        <end position="471"/>
    </location>
</feature>
<name>A0A238U787_9FLAO</name>
<evidence type="ECO:0000256" key="1">
    <source>
        <dbReference type="ARBA" id="ARBA00022729"/>
    </source>
</evidence>
<dbReference type="PANTHER" id="PTHR11102">
    <property type="entry name" value="SEL-1-LIKE PROTEIN"/>
    <property type="match status" value="1"/>
</dbReference>
<accession>A0A238U787</accession>
<dbReference type="SMART" id="SM00671">
    <property type="entry name" value="SEL1"/>
    <property type="match status" value="4"/>
</dbReference>
<dbReference type="Proteomes" id="UP000215214">
    <property type="component" value="Chromosome TJEJU"/>
</dbReference>
<protein>
    <recommendedName>
        <fullName evidence="3">Secretion system C-terminal sorting domain-containing protein</fullName>
    </recommendedName>
</protein>
<dbReference type="AlphaFoldDB" id="A0A238U787"/>
<keyword evidence="1 2" id="KW-0732">Signal</keyword>
<evidence type="ECO:0000313" key="5">
    <source>
        <dbReference type="Proteomes" id="UP000215214"/>
    </source>
</evidence>
<keyword evidence="5" id="KW-1185">Reference proteome</keyword>
<dbReference type="PANTHER" id="PTHR11102:SF160">
    <property type="entry name" value="ERAD-ASSOCIATED E3 UBIQUITIN-PROTEIN LIGASE COMPONENT HRD3"/>
    <property type="match status" value="1"/>
</dbReference>
<sequence>MKVTTIAMVLLSLTIALPLWAQEKESKCDSNYNEALIFLKEDKSSKNDQTPAINLIKPCAESGHLYSKLLLAKIYEGSNKAKDHKKAFNLYKEASKEGNPLAMANLAILFKYGKGCKLNYNKARKWFEKSSELGNDKATYSLGYMYLKGLGTIEQDYSKAITYFEKSEYPMAKYWLGICYLKGYGVTKDISKANELLGTEFDNSTNQSITSEVSEQHKNVVEQITVNKSNTNNVSVTENQLLGKWKGKLVQMDWSKTDIINKIDIELTINKDENTGTLISSLTSNNQIIQDDIILLDNTLYFENTKLNLPHLTYKASIPSELNYDLLSADLNLKSFEGNKYLTATLDTYIKAWNETGVPTRFVLKKVVGFENSTEELTDDVLKALSEQEESFIKLYPNPFVNDLVISYSLEKQANVEVQITDLAGSTQSTIASEKLQSKGAHRYFFNASQLKKGAYVIAVIVDGERKTRIIVKK</sequence>
<evidence type="ECO:0000256" key="2">
    <source>
        <dbReference type="SAM" id="SignalP"/>
    </source>
</evidence>
<dbReference type="InterPro" id="IPR050767">
    <property type="entry name" value="Sel1_AlgK"/>
</dbReference>
<proteinExistence type="predicted"/>
<feature type="chain" id="PRO_5012398791" description="Secretion system C-terminal sorting domain-containing protein" evidence="2">
    <location>
        <begin position="22"/>
        <end position="474"/>
    </location>
</feature>
<dbReference type="OrthoDB" id="1186419at2"/>
<dbReference type="InterPro" id="IPR006597">
    <property type="entry name" value="Sel1-like"/>
</dbReference>